<feature type="compositionally biased region" description="Pro residues" evidence="1">
    <location>
        <begin position="327"/>
        <end position="367"/>
    </location>
</feature>
<evidence type="ECO:0000256" key="2">
    <source>
        <dbReference type="SAM" id="Phobius"/>
    </source>
</evidence>
<dbReference type="RefSeq" id="WP_171246919.1">
    <property type="nucleotide sequence ID" value="NZ_JABFAJ010000013.1"/>
</dbReference>
<evidence type="ECO:0000313" key="5">
    <source>
        <dbReference type="Proteomes" id="UP000557204"/>
    </source>
</evidence>
<comment type="caution">
    <text evidence="4">The sequence shown here is derived from an EMBL/GenBank/DDBJ whole genome shotgun (WGS) entry which is preliminary data.</text>
</comment>
<keyword evidence="2" id="KW-1133">Transmembrane helix</keyword>
<feature type="region of interest" description="Disordered" evidence="1">
    <location>
        <begin position="84"/>
        <end position="103"/>
    </location>
</feature>
<feature type="compositionally biased region" description="Low complexity" evidence="1">
    <location>
        <begin position="290"/>
        <end position="326"/>
    </location>
</feature>
<feature type="region of interest" description="Disordered" evidence="1">
    <location>
        <begin position="1"/>
        <end position="21"/>
    </location>
</feature>
<dbReference type="Pfam" id="PF21946">
    <property type="entry name" value="LppM"/>
    <property type="match status" value="1"/>
</dbReference>
<evidence type="ECO:0000256" key="1">
    <source>
        <dbReference type="SAM" id="MobiDB-lite"/>
    </source>
</evidence>
<feature type="domain" description="LppM" evidence="3">
    <location>
        <begin position="42"/>
        <end position="209"/>
    </location>
</feature>
<accession>A0A849JVT4</accession>
<dbReference type="EMBL" id="JABFAJ010000013">
    <property type="protein sequence ID" value="NNU27412.1"/>
    <property type="molecule type" value="Genomic_DNA"/>
</dbReference>
<keyword evidence="2" id="KW-0472">Membrane</keyword>
<feature type="compositionally biased region" description="Acidic residues" evidence="1">
    <location>
        <begin position="221"/>
        <end position="234"/>
    </location>
</feature>
<feature type="transmembrane region" description="Helical" evidence="2">
    <location>
        <begin position="256"/>
        <end position="278"/>
    </location>
</feature>
<proteinExistence type="predicted"/>
<evidence type="ECO:0000313" key="4">
    <source>
        <dbReference type="EMBL" id="NNU27412.1"/>
    </source>
</evidence>
<protein>
    <recommendedName>
        <fullName evidence="3">LppM domain-containing protein</fullName>
    </recommendedName>
</protein>
<feature type="region of interest" description="Disordered" evidence="1">
    <location>
        <begin position="282"/>
        <end position="367"/>
    </location>
</feature>
<evidence type="ECO:0000259" key="3">
    <source>
        <dbReference type="Pfam" id="PF21946"/>
    </source>
</evidence>
<dbReference type="AlphaFoldDB" id="A0A849JVT4"/>
<keyword evidence="2" id="KW-0812">Transmembrane</keyword>
<keyword evidence="5" id="KW-1185">Reference proteome</keyword>
<feature type="region of interest" description="Disordered" evidence="1">
    <location>
        <begin position="211"/>
        <end position="245"/>
    </location>
</feature>
<reference evidence="4 5" key="1">
    <citation type="submission" date="2020-05" db="EMBL/GenBank/DDBJ databases">
        <title>Genome sequence of Isoptericola sp. JC619 isolated from Chilika lagoon, India.</title>
        <authorList>
            <person name="Kumar D."/>
            <person name="Appam K."/>
            <person name="Gandham S."/>
            <person name="Uppada J."/>
            <person name="Sasikala C."/>
            <person name="Venkata Ramana C."/>
        </authorList>
    </citation>
    <scope>NUCLEOTIDE SEQUENCE [LARGE SCALE GENOMIC DNA]</scope>
    <source>
        <strain evidence="4 5">JC619</strain>
    </source>
</reference>
<name>A0A849JVT4_9MICO</name>
<organism evidence="4 5">
    <name type="scientific">Isoptericola sediminis</name>
    <dbReference type="NCBI Taxonomy" id="2733572"/>
    <lineage>
        <taxon>Bacteria</taxon>
        <taxon>Bacillati</taxon>
        <taxon>Actinomycetota</taxon>
        <taxon>Actinomycetes</taxon>
        <taxon>Micrococcales</taxon>
        <taxon>Promicromonosporaceae</taxon>
        <taxon>Isoptericola</taxon>
    </lineage>
</organism>
<gene>
    <name evidence="4" type="ORF">HLI28_07620</name>
</gene>
<dbReference type="InterPro" id="IPR053807">
    <property type="entry name" value="LppM"/>
</dbReference>
<sequence>MRTTTPAHAPATDRPRRRHPLRRASVAALAAVGLLALGGCMKVDWDMTLHEDDTASGTVIMGFSDELAESMGMDPQELWDMSNEGGDSFTEGMPEGSTEQPYSDGEYTGVEVTFTDQPISEMAGGTEDELSVTREGDEFVVDGVFDLSEDAADMGDTGDLPEGLLDSFDMRIAVTFPGEITETTGEVEGTTVVWTPTFGQVTEVYARGSAVGDGAAAPEEGATDEPTEDADQGTDEGTTGTDDDVADVAQQDDAGFPWWLVGLVLGLAVLGVVVALVVRNNRRPGPPAAGAPGTGPAPYAAGGVPPGYGQPQQQAPPVVPPQQTAPQPYPPPYQGPAQQPPAGPQQPPAGPQQPPQDPDGTPPAAPR</sequence>
<dbReference type="Proteomes" id="UP000557204">
    <property type="component" value="Unassembled WGS sequence"/>
</dbReference>